<protein>
    <submittedName>
        <fullName evidence="2">Uncharacterized protein</fullName>
    </submittedName>
</protein>
<dbReference type="EMBL" id="JARK01001349">
    <property type="protein sequence ID" value="EYC24867.1"/>
    <property type="molecule type" value="Genomic_DNA"/>
</dbReference>
<organism evidence="2 3">
    <name type="scientific">Ancylostoma ceylanicum</name>
    <dbReference type="NCBI Taxonomy" id="53326"/>
    <lineage>
        <taxon>Eukaryota</taxon>
        <taxon>Metazoa</taxon>
        <taxon>Ecdysozoa</taxon>
        <taxon>Nematoda</taxon>
        <taxon>Chromadorea</taxon>
        <taxon>Rhabditida</taxon>
        <taxon>Rhabditina</taxon>
        <taxon>Rhabditomorpha</taxon>
        <taxon>Strongyloidea</taxon>
        <taxon>Ancylostomatidae</taxon>
        <taxon>Ancylostomatinae</taxon>
        <taxon>Ancylostoma</taxon>
    </lineage>
</organism>
<name>A0A016VCT0_9BILA</name>
<evidence type="ECO:0000313" key="3">
    <source>
        <dbReference type="Proteomes" id="UP000024635"/>
    </source>
</evidence>
<proteinExistence type="predicted"/>
<dbReference type="AlphaFoldDB" id="A0A016VCT0"/>
<reference evidence="3" key="1">
    <citation type="journal article" date="2015" name="Nat. Genet.">
        <title>The genome and transcriptome of the zoonotic hookworm Ancylostoma ceylanicum identify infection-specific gene families.</title>
        <authorList>
            <person name="Schwarz E.M."/>
            <person name="Hu Y."/>
            <person name="Antoshechkin I."/>
            <person name="Miller M.M."/>
            <person name="Sternberg P.W."/>
            <person name="Aroian R.V."/>
        </authorList>
    </citation>
    <scope>NUCLEOTIDE SEQUENCE</scope>
    <source>
        <strain evidence="3">HY135</strain>
    </source>
</reference>
<accession>A0A016VCT0</accession>
<evidence type="ECO:0000313" key="2">
    <source>
        <dbReference type="EMBL" id="EYC24867.1"/>
    </source>
</evidence>
<gene>
    <name evidence="2" type="primary">Acey_s0013.g2146</name>
    <name evidence="2" type="ORF">Y032_0013g2146</name>
</gene>
<feature type="region of interest" description="Disordered" evidence="1">
    <location>
        <begin position="50"/>
        <end position="72"/>
    </location>
</feature>
<comment type="caution">
    <text evidence="2">The sequence shown here is derived from an EMBL/GenBank/DDBJ whole genome shotgun (WGS) entry which is preliminary data.</text>
</comment>
<evidence type="ECO:0000256" key="1">
    <source>
        <dbReference type="SAM" id="MobiDB-lite"/>
    </source>
</evidence>
<keyword evidence="3" id="KW-1185">Reference proteome</keyword>
<sequence>MSVDKSWDRGAGLSLSAARIQWGMQGTDTEENRAAVPTLVYGHLELTIHKPPDQKEQGEERTGRRLSRVREGPYRQENHFIKFIDESESSQ</sequence>
<dbReference type="Proteomes" id="UP000024635">
    <property type="component" value="Unassembled WGS sequence"/>
</dbReference>